<evidence type="ECO:0000313" key="3">
    <source>
        <dbReference type="EMBL" id="WZF87685.1"/>
    </source>
</evidence>
<dbReference type="Pfam" id="PF05598">
    <property type="entry name" value="DUF772"/>
    <property type="match status" value="1"/>
</dbReference>
<proteinExistence type="predicted"/>
<name>A0ABZ2VYY3_9GAMM</name>
<dbReference type="InterPro" id="IPR002559">
    <property type="entry name" value="Transposase_11"/>
</dbReference>
<feature type="domain" description="Transposase InsH N-terminal" evidence="2">
    <location>
        <begin position="36"/>
        <end position="106"/>
    </location>
</feature>
<evidence type="ECO:0000313" key="5">
    <source>
        <dbReference type="Proteomes" id="UP001475781"/>
    </source>
</evidence>
<reference evidence="3 5" key="1">
    <citation type="submission" date="2022-07" db="EMBL/GenBank/DDBJ databases">
        <title>A copper resistant bacterium isolated from sediment samples of deep sea hydrothermal areas.</title>
        <authorList>
            <person name="Zeng X."/>
        </authorList>
    </citation>
    <scope>NUCLEOTIDE SEQUENCE [LARGE SCALE GENOMIC DNA]</scope>
    <source>
        <strain evidence="5">CuT 6</strain>
        <strain evidence="3">CuT6</strain>
    </source>
</reference>
<evidence type="ECO:0000259" key="2">
    <source>
        <dbReference type="Pfam" id="PF05598"/>
    </source>
</evidence>
<protein>
    <submittedName>
        <fullName evidence="3">ISNCY family transposase</fullName>
    </submittedName>
</protein>
<gene>
    <name evidence="3" type="ORF">NLK58_15250</name>
    <name evidence="4" type="ORF">NLK58_16475</name>
</gene>
<evidence type="ECO:0000313" key="4">
    <source>
        <dbReference type="EMBL" id="WZF87905.1"/>
    </source>
</evidence>
<dbReference type="Pfam" id="PF01609">
    <property type="entry name" value="DDE_Tnp_1"/>
    <property type="match status" value="1"/>
</dbReference>
<organism evidence="3 5">
    <name type="scientific">Marinobacter metalliresistant</name>
    <dbReference type="NCBI Taxonomy" id="2961995"/>
    <lineage>
        <taxon>Bacteria</taxon>
        <taxon>Pseudomonadati</taxon>
        <taxon>Pseudomonadota</taxon>
        <taxon>Gammaproteobacteria</taxon>
        <taxon>Pseudomonadales</taxon>
        <taxon>Marinobacteraceae</taxon>
        <taxon>Marinobacter</taxon>
    </lineage>
</organism>
<dbReference type="EMBL" id="CP101118">
    <property type="protein sequence ID" value="WZF87905.1"/>
    <property type="molecule type" value="Genomic_DNA"/>
</dbReference>
<accession>A0ABZ2VYY3</accession>
<evidence type="ECO:0000259" key="1">
    <source>
        <dbReference type="Pfam" id="PF01609"/>
    </source>
</evidence>
<feature type="domain" description="Transposase IS4-like" evidence="1">
    <location>
        <begin position="306"/>
        <end position="439"/>
    </location>
</feature>
<dbReference type="EMBL" id="CP101118">
    <property type="protein sequence ID" value="WZF87685.1"/>
    <property type="molecule type" value="Genomic_DNA"/>
</dbReference>
<dbReference type="NCBIfam" id="NF033593">
    <property type="entry name" value="transpos_ISNCY_1"/>
    <property type="match status" value="1"/>
</dbReference>
<keyword evidence="5" id="KW-1185">Reference proteome</keyword>
<dbReference type="InterPro" id="IPR008490">
    <property type="entry name" value="Transposase_InsH_N"/>
</dbReference>
<dbReference type="RefSeq" id="WP_341581239.1">
    <property type="nucleotide sequence ID" value="NZ_CP101118.1"/>
</dbReference>
<dbReference type="Proteomes" id="UP001475781">
    <property type="component" value="Chromosome"/>
</dbReference>
<dbReference type="PANTHER" id="PTHR33803:SF3">
    <property type="entry name" value="BLL1974 PROTEIN"/>
    <property type="match status" value="1"/>
</dbReference>
<dbReference type="PANTHER" id="PTHR33803">
    <property type="entry name" value="IS1478 TRANSPOSASE"/>
    <property type="match status" value="1"/>
</dbReference>
<sequence length="449" mass="51487">MRQKRTVQGSIFDLYAEHEIGRELKAMSDWLDGHPEILDWMAPELCRAEIKETGREGLSVESILRCAILKQHRQLSYEALAFYLEDSHSFQAFARLPLGLRPKKSVLQKGVSAISDASWERIHRLMIRDASVQKIERGRMVRVDSTVTETPVHEPTDSTLLWDAVRTQVRLMEQAQELAGPVRLKWCNHRRVAKKRAYQIQYSRGKEKKANWYRDLIKVTRKGLNYLDKAWCTLTQLTIDEAAFAAWEAQVKHYRGLIEGVIDQSQRRVINGEQVPAAEKVFSLFEEHTDIIIKGSRDIQYGHKLNLTSGRSGLILDAVIEEGNPADSERFMPLLERQIEIYGRAPRQIAADGGYASKDNVQQAKDKGVKDVAFHKKKGLKVDQMVKSDWVYRKLRNFRAGIEAGISCLKRSYGLSRCTWKGLEHFKSYVWSAVVAHNLAVFSRLLLAR</sequence>